<evidence type="ECO:0000313" key="2">
    <source>
        <dbReference type="Proteomes" id="UP000389128"/>
    </source>
</evidence>
<organism evidence="1 2">
    <name type="scientific">Zoogloea oleivorans</name>
    <dbReference type="NCBI Taxonomy" id="1552750"/>
    <lineage>
        <taxon>Bacteria</taxon>
        <taxon>Pseudomonadati</taxon>
        <taxon>Pseudomonadota</taxon>
        <taxon>Betaproteobacteria</taxon>
        <taxon>Rhodocyclales</taxon>
        <taxon>Zoogloeaceae</taxon>
        <taxon>Zoogloea</taxon>
    </lineage>
</organism>
<accession>A0A6C2CDM7</accession>
<keyword evidence="2" id="KW-1185">Reference proteome</keyword>
<evidence type="ECO:0000313" key="1">
    <source>
        <dbReference type="EMBL" id="TYC51796.1"/>
    </source>
</evidence>
<protein>
    <submittedName>
        <fullName evidence="1">Uncharacterized protein</fullName>
    </submittedName>
</protein>
<dbReference type="Proteomes" id="UP000389128">
    <property type="component" value="Unassembled WGS sequence"/>
</dbReference>
<proteinExistence type="predicted"/>
<gene>
    <name evidence="1" type="ORF">ETQ85_23545</name>
</gene>
<dbReference type="OrthoDB" id="669122at2"/>
<name>A0A6C2CDM7_9RHOO</name>
<comment type="caution">
    <text evidence="1">The sequence shown here is derived from an EMBL/GenBank/DDBJ whole genome shotgun (WGS) entry which is preliminary data.</text>
</comment>
<dbReference type="RefSeq" id="WP_148581492.1">
    <property type="nucleotide sequence ID" value="NZ_SDKK01000037.1"/>
</dbReference>
<dbReference type="AlphaFoldDB" id="A0A6C2CDM7"/>
<dbReference type="EMBL" id="SDKK01000037">
    <property type="protein sequence ID" value="TYC51796.1"/>
    <property type="molecule type" value="Genomic_DNA"/>
</dbReference>
<reference evidence="1 2" key="1">
    <citation type="submission" date="2019-01" db="EMBL/GenBank/DDBJ databases">
        <title>Zoogloea oleivorans genome sequencing and assembly.</title>
        <authorList>
            <person name="Tancsics A."/>
            <person name="Farkas M."/>
            <person name="Kriszt B."/>
            <person name="Maroti G."/>
            <person name="Horvath B."/>
        </authorList>
    </citation>
    <scope>NUCLEOTIDE SEQUENCE [LARGE SCALE GENOMIC DNA]</scope>
    <source>
        <strain evidence="1 2">Buc</strain>
    </source>
</reference>
<sequence length="226" mass="24536">MAKSYYMPKDDSGKAELLEHLATRLPIYADLLEISAVDITSLQADAAALRYTLSAYNVVQANARLWTAFKNLQRDGGTGTTAYPQAANLPAPAQAVPLGIIPRLSGLIARIKTARNYSDAIGQDLNIVGTTQIVDPSSWKPVIDISLTAGRPTLQWSKGTADSIEVWADRGDDKGFHFYTVTTDPNFTDTTVSPASAALWKYKAIYRLRDEQVGNWSDVISVAVGT</sequence>